<feature type="transmembrane region" description="Helical" evidence="1">
    <location>
        <begin position="348"/>
        <end position="367"/>
    </location>
</feature>
<feature type="transmembrane region" description="Helical" evidence="1">
    <location>
        <begin position="257"/>
        <end position="276"/>
    </location>
</feature>
<dbReference type="Gene3D" id="3.30.2010.10">
    <property type="entry name" value="Metalloproteases ('zincins'), catalytic domain"/>
    <property type="match status" value="1"/>
</dbReference>
<dbReference type="Gene3D" id="2.50.20.10">
    <property type="entry name" value="Lipoprotein localisation LolA/LolB/LppX"/>
    <property type="match status" value="1"/>
</dbReference>
<dbReference type="SUPFAM" id="SSF89392">
    <property type="entry name" value="Prokaryotic lipoproteins and lipoprotein localization factors"/>
    <property type="match status" value="1"/>
</dbReference>
<dbReference type="Proteomes" id="UP000789423">
    <property type="component" value="Unassembled WGS sequence"/>
</dbReference>
<feature type="transmembrane region" description="Helical" evidence="1">
    <location>
        <begin position="302"/>
        <end position="327"/>
    </location>
</feature>
<feature type="domain" description="Peptidase M56" evidence="2">
    <location>
        <begin position="18"/>
        <end position="340"/>
    </location>
</feature>
<dbReference type="CDD" id="cd07341">
    <property type="entry name" value="M56_BlaR1_MecR1_like"/>
    <property type="match status" value="1"/>
</dbReference>
<name>A0ABM8YCM9_9BACI</name>
<dbReference type="RefSeq" id="WP_230575587.1">
    <property type="nucleotide sequence ID" value="NZ_CAKJTI010000013.1"/>
</dbReference>
<dbReference type="EMBL" id="CAKJTI010000013">
    <property type="protein sequence ID" value="CAG9613522.1"/>
    <property type="molecule type" value="Genomic_DNA"/>
</dbReference>
<evidence type="ECO:0000313" key="4">
    <source>
        <dbReference type="Proteomes" id="UP000789423"/>
    </source>
</evidence>
<dbReference type="PANTHER" id="PTHR34978">
    <property type="entry name" value="POSSIBLE SENSOR-TRANSDUCER PROTEIN BLAR"/>
    <property type="match status" value="1"/>
</dbReference>
<dbReference type="PANTHER" id="PTHR34978:SF3">
    <property type="entry name" value="SLR0241 PROTEIN"/>
    <property type="match status" value="1"/>
</dbReference>
<organism evidence="3 4">
    <name type="scientific">Bacillus rhizoplanae</name>
    <dbReference type="NCBI Taxonomy" id="2880966"/>
    <lineage>
        <taxon>Bacteria</taxon>
        <taxon>Bacillati</taxon>
        <taxon>Bacillota</taxon>
        <taxon>Bacilli</taxon>
        <taxon>Bacillales</taxon>
        <taxon>Bacillaceae</taxon>
        <taxon>Bacillus</taxon>
    </lineage>
</organism>
<gene>
    <name evidence="3" type="ORF">BACCIP111899_02737</name>
</gene>
<protein>
    <recommendedName>
        <fullName evidence="2">Peptidase M56 domain-containing protein</fullName>
    </recommendedName>
</protein>
<feature type="transmembrane region" description="Helical" evidence="1">
    <location>
        <begin position="141"/>
        <end position="165"/>
    </location>
</feature>
<evidence type="ECO:0000259" key="2">
    <source>
        <dbReference type="Pfam" id="PF05569"/>
    </source>
</evidence>
<proteinExistence type="predicted"/>
<dbReference type="InterPro" id="IPR008756">
    <property type="entry name" value="Peptidase_M56"/>
</dbReference>
<evidence type="ECO:0000256" key="1">
    <source>
        <dbReference type="SAM" id="Phobius"/>
    </source>
</evidence>
<keyword evidence="1" id="KW-0812">Transmembrane</keyword>
<feature type="transmembrane region" description="Helical" evidence="1">
    <location>
        <begin position="46"/>
        <end position="63"/>
    </location>
</feature>
<comment type="caution">
    <text evidence="3">The sequence shown here is derived from an EMBL/GenBank/DDBJ whole genome shotgun (WGS) entry which is preliminary data.</text>
</comment>
<evidence type="ECO:0000313" key="3">
    <source>
        <dbReference type="EMBL" id="CAG9613522.1"/>
    </source>
</evidence>
<reference evidence="3 4" key="1">
    <citation type="submission" date="2021-10" db="EMBL/GenBank/DDBJ databases">
        <authorList>
            <person name="Criscuolo A."/>
        </authorList>
    </citation>
    <scope>NUCLEOTIDE SEQUENCE [LARGE SCALE GENOMIC DNA]</scope>
    <source>
        <strain evidence="4">CIP 111899</strain>
    </source>
</reference>
<dbReference type="InterPro" id="IPR052173">
    <property type="entry name" value="Beta-lactam_resp_regulator"/>
</dbReference>
<accession>A0ABM8YCM9</accession>
<dbReference type="InterPro" id="IPR029046">
    <property type="entry name" value="LolA/LolB/LppX"/>
</dbReference>
<keyword evidence="1" id="KW-0472">Membrane</keyword>
<feature type="transmembrane region" description="Helical" evidence="1">
    <location>
        <begin position="12"/>
        <end position="34"/>
    </location>
</feature>
<sequence>MIDRFLNTYLPFVFDWMIETSLMASVLVGLILCVKVLLRNKLSPRWHYLLWMILIVRLLLPWSPDSSYSMYSLLSYGYQTTTFAQNQPVVSSIKEHVRETKSMPDTNKVIQETSSIDHTPQTTKKPIVEPANNEKQKDTSLSLYTIASYIWIIGVIILGFTTYLINRRLHSYIQQQPVITEERVVNIFEKCKKSMSIQQNVPLLLAGKISSPTVFGFIHPKVLVSSVHISRLNDQQLQHIFHHELAHIKRRDVCVNWIMYSLLVLNWFNPILWYAYSCMREDQEMACDALALTFLEEKEKIAYGYTIINLLEHYSNYYPVPGLANLIRNKRALKRRIFMIKKFQKKSYRWSALGVITVIVVSLFSLLNVRADGTTEQQKGQGSKKVTTTETKKEGTVYTPPKQEEYLGDMTKEEILTKMLNTVDNFETAKGEFKVHQANVPGDRIINYELSLHNKAGGYSKTTYVENEIEKVTSHYYNNGTMWDLREDTGMYIEMNYQEEKRSKPLKIKNAFSVDSEGENVTASRERPIIGEAQSSLFPYEIASNYTRNLNTWEIEKQNEQLLGHNTLVIKGNINKRINKSFRFWVDKDTGILVKYETYDAAGKVADYLYPTSLEINVPIDSKRFTPDLTGYQKEEMFGKDQPHMTTGNIDNLVPEAIKVQWEEAKKKPNETTTLKYDGKWYIQAKKGYLVNNIEVNGKEGTLFLAKASPQKEQFVFHALAEGYNVETLKVVYE</sequence>
<keyword evidence="4" id="KW-1185">Reference proteome</keyword>
<keyword evidence="1" id="KW-1133">Transmembrane helix</keyword>
<dbReference type="Pfam" id="PF05569">
    <property type="entry name" value="Peptidase_M56"/>
    <property type="match status" value="1"/>
</dbReference>